<dbReference type="EMBL" id="CAJOBG010003010">
    <property type="protein sequence ID" value="CAF4040926.1"/>
    <property type="molecule type" value="Genomic_DNA"/>
</dbReference>
<dbReference type="EMBL" id="CAJNOW010009438">
    <property type="protein sequence ID" value="CAF1563375.1"/>
    <property type="molecule type" value="Genomic_DNA"/>
</dbReference>
<dbReference type="Proteomes" id="UP000663855">
    <property type="component" value="Unassembled WGS sequence"/>
</dbReference>
<proteinExistence type="predicted"/>
<evidence type="ECO:0000313" key="4">
    <source>
        <dbReference type="EMBL" id="CAF2091114.1"/>
    </source>
</evidence>
<evidence type="ECO:0000313" key="6">
    <source>
        <dbReference type="EMBL" id="CAF3775930.1"/>
    </source>
</evidence>
<dbReference type="Proteomes" id="UP000681720">
    <property type="component" value="Unassembled WGS sequence"/>
</dbReference>
<dbReference type="Proteomes" id="UP000663842">
    <property type="component" value="Unassembled WGS sequence"/>
</dbReference>
<keyword evidence="11" id="KW-1185">Reference proteome</keyword>
<dbReference type="EMBL" id="CAJOBH010003258">
    <property type="protein sequence ID" value="CAF3944563.1"/>
    <property type="molecule type" value="Genomic_DNA"/>
</dbReference>
<name>A0A816MT84_9BILA</name>
<evidence type="ECO:0000313" key="1">
    <source>
        <dbReference type="EMBL" id="CAF1334912.1"/>
    </source>
</evidence>
<accession>A0A816MT84</accession>
<dbReference type="EMBL" id="CAJNRE010017571">
    <property type="protein sequence ID" value="CAF2156001.1"/>
    <property type="molecule type" value="Genomic_DNA"/>
</dbReference>
<dbReference type="Proteomes" id="UP000681967">
    <property type="component" value="Unassembled WGS sequence"/>
</dbReference>
<evidence type="ECO:0000313" key="10">
    <source>
        <dbReference type="Proteomes" id="UP000663856"/>
    </source>
</evidence>
<evidence type="ECO:0000313" key="3">
    <source>
        <dbReference type="EMBL" id="CAF2017126.1"/>
    </source>
</evidence>
<dbReference type="EMBL" id="CAJOBF010000220">
    <property type="protein sequence ID" value="CAF3775930.1"/>
    <property type="molecule type" value="Genomic_DNA"/>
</dbReference>
<evidence type="ECO:0000313" key="7">
    <source>
        <dbReference type="EMBL" id="CAF3944563.1"/>
    </source>
</evidence>
<dbReference type="EMBL" id="CAJOBJ010332537">
    <property type="protein sequence ID" value="CAF5184700.1"/>
    <property type="molecule type" value="Genomic_DNA"/>
</dbReference>
<evidence type="ECO:0000313" key="5">
    <source>
        <dbReference type="EMBL" id="CAF2156001.1"/>
    </source>
</evidence>
<protein>
    <recommendedName>
        <fullName evidence="12">EF-hand domain-containing protein</fullName>
    </recommendedName>
</protein>
<sequence>MNFLVNRLERNLGFDLNGDGYIGGEGFVSKLERFTHIDFNHDNIIGRLPDVYSSYPSMYGTGNGGYPSMGYGGYPSTSYGGYGYTQDNFRYY</sequence>
<gene>
    <name evidence="7" type="ORF">BYL167_LOCUS10695</name>
    <name evidence="1" type="ORF">CJN711_LOCUS18624</name>
    <name evidence="9" type="ORF">GIL414_LOCUS70586</name>
    <name evidence="2" type="ORF">KQP761_LOCUS18554</name>
    <name evidence="5" type="ORF">MBJ925_LOCUS32198</name>
    <name evidence="8" type="ORF">OVN521_LOCUS17384</name>
    <name evidence="6" type="ORF">UXM345_LOCUS3408</name>
    <name evidence="3" type="ORF">WKI299_LOCUS5555</name>
    <name evidence="4" type="ORF">XDN619_LOCUS16607</name>
</gene>
<dbReference type="Proteomes" id="UP000663824">
    <property type="component" value="Unassembled WGS sequence"/>
</dbReference>
<dbReference type="AlphaFoldDB" id="A0A816MT84"/>
<dbReference type="EMBL" id="CAJNRG010007072">
    <property type="protein sequence ID" value="CAF2091114.1"/>
    <property type="molecule type" value="Genomic_DNA"/>
</dbReference>
<dbReference type="EMBL" id="CAJNOV010008698">
    <property type="protein sequence ID" value="CAF1334912.1"/>
    <property type="molecule type" value="Genomic_DNA"/>
</dbReference>
<dbReference type="EMBL" id="CAJNRF010001558">
    <property type="protein sequence ID" value="CAF2017126.1"/>
    <property type="molecule type" value="Genomic_DNA"/>
</dbReference>
<comment type="caution">
    <text evidence="3">The sequence shown here is derived from an EMBL/GenBank/DDBJ whole genome shotgun (WGS) entry which is preliminary data.</text>
</comment>
<reference evidence="3" key="1">
    <citation type="submission" date="2021-02" db="EMBL/GenBank/DDBJ databases">
        <authorList>
            <person name="Nowell W R."/>
        </authorList>
    </citation>
    <scope>NUCLEOTIDE SEQUENCE</scope>
</reference>
<evidence type="ECO:0000313" key="11">
    <source>
        <dbReference type="Proteomes" id="UP000663866"/>
    </source>
</evidence>
<organism evidence="3 10">
    <name type="scientific">Rotaria magnacalcarata</name>
    <dbReference type="NCBI Taxonomy" id="392030"/>
    <lineage>
        <taxon>Eukaryota</taxon>
        <taxon>Metazoa</taxon>
        <taxon>Spiralia</taxon>
        <taxon>Gnathifera</taxon>
        <taxon>Rotifera</taxon>
        <taxon>Eurotatoria</taxon>
        <taxon>Bdelloidea</taxon>
        <taxon>Philodinida</taxon>
        <taxon>Philodinidae</taxon>
        <taxon>Rotaria</taxon>
    </lineage>
</organism>
<evidence type="ECO:0000313" key="9">
    <source>
        <dbReference type="EMBL" id="CAF5184700.1"/>
    </source>
</evidence>
<evidence type="ECO:0000313" key="2">
    <source>
        <dbReference type="EMBL" id="CAF1563375.1"/>
    </source>
</evidence>
<dbReference type="Proteomes" id="UP000663887">
    <property type="component" value="Unassembled WGS sequence"/>
</dbReference>
<dbReference type="OrthoDB" id="10038854at2759"/>
<evidence type="ECO:0008006" key="12">
    <source>
        <dbReference type="Google" id="ProtNLM"/>
    </source>
</evidence>
<dbReference type="Proteomes" id="UP000663834">
    <property type="component" value="Unassembled WGS sequence"/>
</dbReference>
<dbReference type="Proteomes" id="UP000663866">
    <property type="component" value="Unassembled WGS sequence"/>
</dbReference>
<evidence type="ECO:0000313" key="8">
    <source>
        <dbReference type="EMBL" id="CAF4040926.1"/>
    </source>
</evidence>
<dbReference type="Proteomes" id="UP000663856">
    <property type="component" value="Unassembled WGS sequence"/>
</dbReference>